<dbReference type="InterPro" id="IPR013977">
    <property type="entry name" value="GcvT_C"/>
</dbReference>
<evidence type="ECO:0000313" key="7">
    <source>
        <dbReference type="EMBL" id="OYV03431.1"/>
    </source>
</evidence>
<organism evidence="7 8">
    <name type="scientific">candidate division WOR-3 bacterium 4484_18</name>
    <dbReference type="NCBI Taxonomy" id="2020626"/>
    <lineage>
        <taxon>Bacteria</taxon>
        <taxon>Bacteria division WOR-3</taxon>
    </lineage>
</organism>
<dbReference type="PIRSF" id="PIRSF006487">
    <property type="entry name" value="GcvT"/>
    <property type="match status" value="1"/>
</dbReference>
<dbReference type="EMBL" id="NMUJ01000007">
    <property type="protein sequence ID" value="OYV03431.1"/>
    <property type="molecule type" value="Genomic_DNA"/>
</dbReference>
<reference evidence="8" key="1">
    <citation type="submission" date="2017-07" db="EMBL/GenBank/DDBJ databases">
        <title>Novel pathways for hydrocarbon cycling and metabolic interdependencies in hydrothermal sediment communities.</title>
        <authorList>
            <person name="Dombrowski N."/>
            <person name="Seitz K."/>
            <person name="Teske A."/>
            <person name="Baker B."/>
        </authorList>
    </citation>
    <scope>NUCLEOTIDE SEQUENCE [LARGE SCALE GENOMIC DNA]</scope>
</reference>
<evidence type="ECO:0000256" key="4">
    <source>
        <dbReference type="PIRSR" id="PIRSR006487-1"/>
    </source>
</evidence>
<dbReference type="PANTHER" id="PTHR43757:SF2">
    <property type="entry name" value="AMINOMETHYLTRANSFERASE, MITOCHONDRIAL"/>
    <property type="match status" value="1"/>
</dbReference>
<comment type="caution">
    <text evidence="7">The sequence shown here is derived from an EMBL/GenBank/DDBJ whole genome shotgun (WGS) entry which is preliminary data.</text>
</comment>
<dbReference type="GO" id="GO:0008483">
    <property type="term" value="F:transaminase activity"/>
    <property type="evidence" value="ECO:0007669"/>
    <property type="project" value="UniProtKB-KW"/>
</dbReference>
<dbReference type="FunFam" id="4.10.1250.10:FF:000001">
    <property type="entry name" value="Aminomethyltransferase"/>
    <property type="match status" value="1"/>
</dbReference>
<proteinExistence type="inferred from homology"/>
<dbReference type="Pfam" id="PF08669">
    <property type="entry name" value="GCV_T_C"/>
    <property type="match status" value="1"/>
</dbReference>
<feature type="domain" description="Aminomethyltransferase C-terminal" evidence="6">
    <location>
        <begin position="241"/>
        <end position="318"/>
    </location>
</feature>
<accession>A0A257LXF7</accession>
<evidence type="ECO:0000256" key="1">
    <source>
        <dbReference type="ARBA" id="ARBA00008609"/>
    </source>
</evidence>
<dbReference type="AlphaFoldDB" id="A0A257LXF7"/>
<dbReference type="InterPro" id="IPR006222">
    <property type="entry name" value="GCVT_N"/>
</dbReference>
<dbReference type="InterPro" id="IPR029043">
    <property type="entry name" value="GcvT/YgfZ_C"/>
</dbReference>
<name>A0A257LXF7_UNCW3</name>
<dbReference type="InterPro" id="IPR028896">
    <property type="entry name" value="GcvT/YgfZ/DmdA"/>
</dbReference>
<comment type="similarity">
    <text evidence="1">Belongs to the GcvT family.</text>
</comment>
<gene>
    <name evidence="7" type="ORF">CGW93_01055</name>
</gene>
<dbReference type="FunFam" id="2.40.30.110:FF:000003">
    <property type="entry name" value="Aminomethyltransferase"/>
    <property type="match status" value="1"/>
</dbReference>
<keyword evidence="3" id="KW-0808">Transferase</keyword>
<dbReference type="FunFam" id="3.30.70.1400:FF:000001">
    <property type="entry name" value="Aminomethyltransferase"/>
    <property type="match status" value="1"/>
</dbReference>
<dbReference type="SUPFAM" id="SSF103025">
    <property type="entry name" value="Folate-binding domain"/>
    <property type="match status" value="1"/>
</dbReference>
<dbReference type="Gene3D" id="2.40.30.110">
    <property type="entry name" value="Aminomethyltransferase beta-barrel domains"/>
    <property type="match status" value="1"/>
</dbReference>
<evidence type="ECO:0000259" key="5">
    <source>
        <dbReference type="Pfam" id="PF01571"/>
    </source>
</evidence>
<feature type="binding site" evidence="4">
    <location>
        <position position="156"/>
    </location>
    <ligand>
        <name>substrate</name>
    </ligand>
</feature>
<dbReference type="Pfam" id="PF01571">
    <property type="entry name" value="GCV_T"/>
    <property type="match status" value="1"/>
</dbReference>
<evidence type="ECO:0000256" key="3">
    <source>
        <dbReference type="ARBA" id="ARBA00022679"/>
    </source>
</evidence>
<dbReference type="Gene3D" id="4.10.1250.10">
    <property type="entry name" value="Aminomethyltransferase fragment"/>
    <property type="match status" value="1"/>
</dbReference>
<dbReference type="Proteomes" id="UP000216312">
    <property type="component" value="Unassembled WGS sequence"/>
</dbReference>
<dbReference type="InterPro" id="IPR027266">
    <property type="entry name" value="TrmE/GcvT-like"/>
</dbReference>
<evidence type="ECO:0000259" key="6">
    <source>
        <dbReference type="Pfam" id="PF08669"/>
    </source>
</evidence>
<dbReference type="PANTHER" id="PTHR43757">
    <property type="entry name" value="AMINOMETHYLTRANSFERASE"/>
    <property type="match status" value="1"/>
</dbReference>
<keyword evidence="2" id="KW-0032">Aminotransferase</keyword>
<dbReference type="SUPFAM" id="SSF101790">
    <property type="entry name" value="Aminomethyltransferase beta-barrel domain"/>
    <property type="match status" value="1"/>
</dbReference>
<dbReference type="Gene3D" id="3.30.1360.120">
    <property type="entry name" value="Probable tRNA modification gtpase trme, domain 1"/>
    <property type="match status" value="2"/>
</dbReference>
<feature type="domain" description="GCVT N-terminal" evidence="5">
    <location>
        <begin position="6"/>
        <end position="138"/>
    </location>
</feature>
<evidence type="ECO:0000313" key="8">
    <source>
        <dbReference type="Proteomes" id="UP000216312"/>
    </source>
</evidence>
<sequence>MKRLPLHERHVELGAKMGEFAGFYMPMYYRGVIEEVRAVREKVGMFDVSHMGEFSIKGKEAVEFVNYITVNDVGKLRPFSAQYSMMCNTEGGIVDDLIVYRLEGDEFMLVVNATNISKDYEWVRENSRRFNVEVEEIDNVEVMVSRTGYTGEDGVEIYILSEESVKVWDRLIEGGKRYNMAVCGLIARDVLRLEAGLPLYGNDINEATTPWEAKLGWVVKLNKGEFIGKESLKLKKEKITKHRVGIVVREAKAVPRKGQLLYFGDEEIGYITSGGYSPTLGCGIGMGYVNIAYGVGTKVEVDIRGKRVNAEMVKLPFYRRS</sequence>
<evidence type="ECO:0000256" key="2">
    <source>
        <dbReference type="ARBA" id="ARBA00022576"/>
    </source>
</evidence>
<protein>
    <submittedName>
        <fullName evidence="7">Glycine cleavage system protein T</fullName>
    </submittedName>
</protein>
<dbReference type="GO" id="GO:0005829">
    <property type="term" value="C:cytosol"/>
    <property type="evidence" value="ECO:0007669"/>
    <property type="project" value="TreeGrafter"/>
</dbReference>